<gene>
    <name evidence="3" type="ORF">OF897_05800</name>
</gene>
<name>A0ABT3XMS6_9FLAO</name>
<feature type="chain" id="PRO_5045764226" description="Outer membrane protein beta-barrel domain-containing protein" evidence="2">
    <location>
        <begin position="20"/>
        <end position="359"/>
    </location>
</feature>
<feature type="signal peptide" evidence="2">
    <location>
        <begin position="1"/>
        <end position="19"/>
    </location>
</feature>
<proteinExistence type="predicted"/>
<comment type="caution">
    <text evidence="3">The sequence shown here is derived from an EMBL/GenBank/DDBJ whole genome shotgun (WGS) entry which is preliminary data.</text>
</comment>
<evidence type="ECO:0008006" key="5">
    <source>
        <dbReference type="Google" id="ProtNLM"/>
    </source>
</evidence>
<keyword evidence="4" id="KW-1185">Reference proteome</keyword>
<keyword evidence="2" id="KW-0732">Signal</keyword>
<dbReference type="Proteomes" id="UP001073122">
    <property type="component" value="Unassembled WGS sequence"/>
</dbReference>
<sequence length="359" mass="41197">MKTKIVLFFAFLMVFYAHAQEKSYTDIHIRDYSKKIDSIIVSERAKMNNELDALDKSFKENKVSAEEKQRQRTEVAEKYEQIINEKVDDQKSNLEEATKELVKNSVMGKGKMSDRIGFAQNNALLSIKDPKRTKKELLTTVDLNISVALSNLTNSSTSFNIANDSEAKFGSSTSWDLEYRYTHQLGNLTSPMFYRIGLGYRGSTFRLADSQVFVKDGDQIFLSDFTKGYLKKSRFTNYYLTIPVDFVMVLNPKYTIENNEKMLDNSKGSFRVSAGFYGGYRFLSQNEIIYKNLEGNKVRDAENIKGVANNFLFGSKISIGYRALNLYVKKDFTPIFNENAKINNKYGIQIGLELLYINF</sequence>
<accession>A0ABT3XMS6</accession>
<evidence type="ECO:0000256" key="1">
    <source>
        <dbReference type="SAM" id="Coils"/>
    </source>
</evidence>
<evidence type="ECO:0000313" key="4">
    <source>
        <dbReference type="Proteomes" id="UP001073122"/>
    </source>
</evidence>
<dbReference type="RefSeq" id="WP_267264740.1">
    <property type="nucleotide sequence ID" value="NZ_JAOVZW010000004.1"/>
</dbReference>
<dbReference type="EMBL" id="JAOVZW010000004">
    <property type="protein sequence ID" value="MCX8523429.1"/>
    <property type="molecule type" value="Genomic_DNA"/>
</dbReference>
<evidence type="ECO:0000256" key="2">
    <source>
        <dbReference type="SAM" id="SignalP"/>
    </source>
</evidence>
<feature type="coiled-coil region" evidence="1">
    <location>
        <begin position="65"/>
        <end position="104"/>
    </location>
</feature>
<protein>
    <recommendedName>
        <fullName evidence="5">Outer membrane protein beta-barrel domain-containing protein</fullName>
    </recommendedName>
</protein>
<reference evidence="3" key="1">
    <citation type="submission" date="2022-10" db="EMBL/GenBank/DDBJ databases">
        <title>Chryseobacterium sp. nov., a novel bacterial species.</title>
        <authorList>
            <person name="Cao Y."/>
        </authorList>
    </citation>
    <scope>NUCLEOTIDE SEQUENCE</scope>
    <source>
        <strain evidence="3">CCTCC AB2015118</strain>
    </source>
</reference>
<evidence type="ECO:0000313" key="3">
    <source>
        <dbReference type="EMBL" id="MCX8523429.1"/>
    </source>
</evidence>
<keyword evidence="1" id="KW-0175">Coiled coil</keyword>
<organism evidence="3 4">
    <name type="scientific">Chryseobacterium formosus</name>
    <dbReference type="NCBI Taxonomy" id="1537363"/>
    <lineage>
        <taxon>Bacteria</taxon>
        <taxon>Pseudomonadati</taxon>
        <taxon>Bacteroidota</taxon>
        <taxon>Flavobacteriia</taxon>
        <taxon>Flavobacteriales</taxon>
        <taxon>Weeksellaceae</taxon>
        <taxon>Chryseobacterium group</taxon>
        <taxon>Chryseobacterium</taxon>
    </lineage>
</organism>